<comment type="caution">
    <text evidence="1">The sequence shown here is derived from an EMBL/GenBank/DDBJ whole genome shotgun (WGS) entry which is preliminary data.</text>
</comment>
<keyword evidence="2" id="KW-1185">Reference proteome</keyword>
<dbReference type="AlphaFoldDB" id="A0A179ILD5"/>
<reference evidence="1 2" key="1">
    <citation type="submission" date="2016-03" db="EMBL/GenBank/DDBJ databases">
        <title>Fine-scale spatial genetic structure of a fungal parasite of coffee scale insects.</title>
        <authorList>
            <person name="Jackson D."/>
            <person name="Zemenick K.A."/>
            <person name="Malloure B."/>
            <person name="Quandt C.A."/>
            <person name="James T.Y."/>
        </authorList>
    </citation>
    <scope>NUCLEOTIDE SEQUENCE [LARGE SCALE GENOMIC DNA]</scope>
    <source>
        <strain evidence="1 2">UM487</strain>
    </source>
</reference>
<name>A0A179ILD5_CORDF</name>
<protein>
    <submittedName>
        <fullName evidence="1">Uncharacterized protein</fullName>
    </submittedName>
</protein>
<evidence type="ECO:0000313" key="1">
    <source>
        <dbReference type="EMBL" id="OAR02682.1"/>
    </source>
</evidence>
<organism evidence="1 2">
    <name type="scientific">Cordyceps confragosa</name>
    <name type="common">Lecanicillium lecanii</name>
    <dbReference type="NCBI Taxonomy" id="2714763"/>
    <lineage>
        <taxon>Eukaryota</taxon>
        <taxon>Fungi</taxon>
        <taxon>Dikarya</taxon>
        <taxon>Ascomycota</taxon>
        <taxon>Pezizomycotina</taxon>
        <taxon>Sordariomycetes</taxon>
        <taxon>Hypocreomycetidae</taxon>
        <taxon>Hypocreales</taxon>
        <taxon>Cordycipitaceae</taxon>
        <taxon>Akanthomyces</taxon>
    </lineage>
</organism>
<dbReference type="EMBL" id="LUKN01000566">
    <property type="protein sequence ID" value="OAR02682.1"/>
    <property type="molecule type" value="Genomic_DNA"/>
</dbReference>
<evidence type="ECO:0000313" key="2">
    <source>
        <dbReference type="Proteomes" id="UP000243081"/>
    </source>
</evidence>
<dbReference type="Proteomes" id="UP000243081">
    <property type="component" value="Unassembled WGS sequence"/>
</dbReference>
<accession>A0A179ILD5</accession>
<proteinExistence type="predicted"/>
<sequence length="87" mass="9637">MSIDGIDTRRVPRSMLRSRITTITHRGIELPGSVCFNVNPFPPPICPGQLEGTDDMIVDVLYCIGAGLWRNIEPRGGLDADMHKFQA</sequence>
<gene>
    <name evidence="1" type="ORF">LLEC1_00704</name>
</gene>